<dbReference type="GO" id="GO:0045505">
    <property type="term" value="F:dynein intermediate chain binding"/>
    <property type="evidence" value="ECO:0007669"/>
    <property type="project" value="InterPro"/>
</dbReference>
<dbReference type="InterPro" id="IPR024317">
    <property type="entry name" value="Dynein_heavy_chain_D4_dom"/>
</dbReference>
<dbReference type="SMART" id="SM00382">
    <property type="entry name" value="AAA"/>
    <property type="match status" value="3"/>
</dbReference>
<evidence type="ECO:0000256" key="12">
    <source>
        <dbReference type="ARBA" id="ARBA00023054"/>
    </source>
</evidence>
<dbReference type="FunFam" id="3.40.50.300:FF:001810">
    <property type="entry name" value="Cytoplasmic dynein 2 heavy chain 1"/>
    <property type="match status" value="1"/>
</dbReference>
<evidence type="ECO:0000256" key="4">
    <source>
        <dbReference type="ARBA" id="ARBA00022473"/>
    </source>
</evidence>
<keyword evidence="13" id="KW-0969">Cilium</keyword>
<organism evidence="21 22">
    <name type="scientific">Larimichthys crocea</name>
    <name type="common">Large yellow croaker</name>
    <name type="synonym">Pseudosciaena crocea</name>
    <dbReference type="NCBI Taxonomy" id="215358"/>
    <lineage>
        <taxon>Eukaryota</taxon>
        <taxon>Metazoa</taxon>
        <taxon>Chordata</taxon>
        <taxon>Craniata</taxon>
        <taxon>Vertebrata</taxon>
        <taxon>Euteleostomi</taxon>
        <taxon>Actinopterygii</taxon>
        <taxon>Neopterygii</taxon>
        <taxon>Teleostei</taxon>
        <taxon>Neoteleostei</taxon>
        <taxon>Acanthomorphata</taxon>
        <taxon>Eupercaria</taxon>
        <taxon>Sciaenidae</taxon>
        <taxon>Larimichthys</taxon>
    </lineage>
</organism>
<dbReference type="InterPro" id="IPR026983">
    <property type="entry name" value="DHC"/>
</dbReference>
<dbReference type="FunFam" id="3.40.50.300:FF:000071">
    <property type="entry name" value="Cytoplasmic dynein heavy chain 1"/>
    <property type="match status" value="1"/>
</dbReference>
<dbReference type="EMBL" id="REGW02000006">
    <property type="protein sequence ID" value="KAE8295403.1"/>
    <property type="molecule type" value="Genomic_DNA"/>
</dbReference>
<dbReference type="Gene3D" id="1.20.920.30">
    <property type="match status" value="1"/>
</dbReference>
<dbReference type="Gene3D" id="1.10.8.710">
    <property type="match status" value="1"/>
</dbReference>
<dbReference type="InterPro" id="IPR042228">
    <property type="entry name" value="Dynein_linker_3"/>
</dbReference>
<comment type="caution">
    <text evidence="21">The sequence shown here is derived from an EMBL/GenBank/DDBJ whole genome shotgun (WGS) entry which is preliminary data.</text>
</comment>
<dbReference type="Pfam" id="PF08393">
    <property type="entry name" value="DHC_N2"/>
    <property type="match status" value="1"/>
</dbReference>
<evidence type="ECO:0000256" key="2">
    <source>
        <dbReference type="ARBA" id="ARBA00004430"/>
    </source>
</evidence>
<evidence type="ECO:0000256" key="18">
    <source>
        <dbReference type="ARBA" id="ARBA00023902"/>
    </source>
</evidence>
<sequence>MPPGSDDGRKKFILTTTGNFYGIKPSSSLADSSELNNFLDDGNEFVLSVSRRGNDLHLSNKIEASADSREKVLVFFKLHPTVITEDNLHQSLLVSSMLESPINTLYQAVKQVFAPVLLKDERWRSAFDPKLAGLLSELELGLGSVVRQSGAQPSAKKDRVEEDVLGILTPSDEFQYWADLSESAEKNSVRERATYFTEQFKSIQKEYGGLDGLSMSDAVDLVELSRDTLDDVWRQTDFEPYPEIRMVRLMDVIGGAMGRYVQRKLSGLKIFEEPFVSVRENLRTGVAICEQWVVACEHLTGQVWKRYAPHPWKGNKHCPQTLNCLAKRLDEVVTLRMVHEKLLRLLPGVKQQALTSDRVFEPFSGLNPLHYNPYTEPLWRAAVAQFERLMAPSEQEVAGRLKSYIADVQDNPQQLLQVFQKNKELIRRPTISKELQSERETLLARLLDYNKGLKTDFESRCHGGPGDKSGPLIGRNLPEVVNKIVWVRQLIHKVEDSVRIAEALLSDLSGFKGFLHFCDDLLEVLRAYEQEQFEDWSRDILSGLGDPKSGISLQASNRVMDLDHVDGRLKIQYSDRLVSLLREVRQLSALGFPIPAKIQQAANTADKFYRQAIVLKQVAHFYNTIDQQMIPSQRPMMLGLALAFEQVIKNPRSQSKESGGKLQITWDNPKELEVYITKLQSSAEKLSTENRKLRKWHTDFIDKVVTLMNVDLLRHQQRWKDGLQDLRTGFATLEAQGFRSDDMRAWRQHWNHQLYKALEHQYQTGLEALNKNLPEIHVDLTFKQGRLQFRPPFEEVRARYYREMKRFISIPNQFKGVSAQGEELIFGVMIDRNASGFLTIFSKAEDLFSRLHAIQHKFKEWVVLGQVDLEKLVEKHLNSVQDWERNFKALKARGKESERLPSQEKVDCITVNCEPVKAIIDDHIQRLFDILLLSLRKSIQGHTQAIDSFVSESMETLSTRPESMEEIGAASGKYSQILARKPEILPQFQCAEEKNRLLRAVAGAGLDSLSSLRAKWDKLELVMESHQLMIKEQVEVMRSNAASRIDAYRADLERFKARWDQLKPKDDMLESGDHAALLACLQTIRDKQQEFQELELVRSKLLEDCTYFDLEAPDFSLAEETKRDMEEYSQMWGLYEEWQQGFTEKAQEDWITFRSKTYVFEEFLFTWQERLRKLEQPTAMSVKLQGEVDKYKNMVPVLKYVRGEHLSQDHWLDMFRLLGLPRGTTLERLTFNDLLGVANTIIEKALELKDLNSRAQAEVTIREALRELDLWGAAATFNLTEYTDSSRRTLTLIKDWKDIVNQVGDNRCLLQSLKDSPYYHSFQDKVSLWEVRLSDLDEYLLSLNAIQRRWVYLEPIFGRGALPREEARFKRVDEDFRSIMSDIQRDNRVVSLSSRAGIRNSLVTILDQLQRCQKSLNEFLEEKRSAFPRFYFIGDDDLLEILGQATNPTVIQSHLKKLFAGIHSVRFDEQCQHIVAMCSLEGEIVPLRNLIRISSLVEEWLSELSVEMKETLKHLLYECLSAGKKGELDPSRYPSQILCLAEQIQFTEDVERALKEQNLQQLELELMAKLEHYTTVDTSADDNTNTESSVLQLKLKALILDIIHNISVGNAAKLVHTPLTDKCYLTLTQAMKMGLGGNPYGPAGTGKTESVKALGGLFGRQVLVFNCDEGIDVKSMGRIFVGLVKCGAWGCFDEFNRLEEAVLSAVSMQIQAIQDSLKHHKNRCDLLGKEVELDPNSGVFITLNPAGKGYGGRQKLPDNLKQLFRPVAMSRPDNELIAEVILYSEGFKNGEMLGRKLVAIFNLARELLTPQQHYDWGLRALKTVLKACGSLLQQQRRSQEKDKIQESSLVVQALRLNTMSKLTFADSTRFDALVRDVFSGVNFTDVEDQILMHALEQVYKEARLELIPSQLKKALELNEQLRQRMGVVIVGPSGAGKSTLWRMLRAALSKTGKVVKQYTMNPKAMPRQQLLGHIDMDTREWADGVLTHSARNVVREPQEVSSWIVCDGDIDPEWIESLNSVLDDNRLLTMPSGERIQFGPNVNFLFETHDLSCASPATISRMGMIFLSDEDIDETTSKRALDWVLKQNDFVVETSLVGTVFNGLSHLNAVTERGQFIVGLLRGLGGNLNLKTRREFAKELLSWARESPPDIKKPLDTYYDSDRGQLAAYTFQRPEGLTLEQLSHTHTLPVIETPDMQRGLQCFSPWLTAQHRQPFMVVGPEGCGKGMLLRYAFSRQRSTQVAVVHCSAQTSSRHVLQKLSQTCLLLSSNTGRVFRPKDCENLVLYLKDINLPKPDKWGTSNLTAFLQQALTYKGFYDENLEWVSLENIQVVASMSTGGAVGSHSLTSRFSSIVRICTIDYPDREQLQTIYSAYLQPVLQHSLGSQASWASTGKTHQLAGSLVQLYEQVKAKFTVDDHSHYLFTPCILTEWVLSLLRYDLTAAQSNVTDSVLEVVAYEARRLFRDRLVASKDLHTFDNILSSIIRGDWSSDALDNMTDGFYVTWGASEGAVMAPGQSLPPHGKQLGRLDLADLKQVIQKGVVLYSRDNRELDLLLFWEVCDFVSRVDRVLSRPGGSLLLAGCSGVGRHTATCLVSHMHGYTLFTPKITRGYTLKNFSNDLKSVMQLAGLEGQQVVLLLEDYQFVHPAFLEMVNSLLSSGEVPGLYTPEELEPLLSSLKDSASQDGFTGPLYNYFSYRIQQNLHIVLIMDCSNSNFTINCESNPAFYRKCSVQWMEGWSESSMKMIPELLLAKTEGGGDMNEREKATKGKNSAGSAQGDLCRLFLMVHESCKEHGATPSQYMAFLHVYTALYSRKQSQLTTRQQHLQAGVSKLNEAKALVDELKRRAAEQSALLKTKQQEADSALQEITTSMQNASDQKTEMEKIKGKMAQEVSKIEERKAKIDDELKEVQPLVDEAKRAVGNIKP</sequence>
<keyword evidence="16" id="KW-0206">Cytoskeleton</keyword>
<keyword evidence="14" id="KW-0472">Membrane</keyword>
<keyword evidence="11" id="KW-0243">Dynein</keyword>
<dbReference type="FunFam" id="3.40.50.300:FF:000706">
    <property type="entry name" value="Cytoplasmic dynein 2 heavy chain 1"/>
    <property type="match status" value="1"/>
</dbReference>
<evidence type="ECO:0000256" key="16">
    <source>
        <dbReference type="ARBA" id="ARBA00023212"/>
    </source>
</evidence>
<gene>
    <name evidence="21" type="ORF">D5F01_LYC06332</name>
</gene>
<keyword evidence="15" id="KW-0505">Motor protein</keyword>
<dbReference type="Gene3D" id="3.40.50.300">
    <property type="entry name" value="P-loop containing nucleotide triphosphate hydrolases"/>
    <property type="match status" value="3"/>
</dbReference>
<evidence type="ECO:0000256" key="8">
    <source>
        <dbReference type="ARBA" id="ARBA00022741"/>
    </source>
</evidence>
<dbReference type="Gene3D" id="1.10.287.2610">
    <property type="match status" value="1"/>
</dbReference>
<evidence type="ECO:0000256" key="13">
    <source>
        <dbReference type="ARBA" id="ARBA00023069"/>
    </source>
</evidence>
<keyword evidence="8" id="KW-0547">Nucleotide-binding</keyword>
<dbReference type="InterPro" id="IPR043157">
    <property type="entry name" value="Dynein_AAA1S"/>
</dbReference>
<proteinExistence type="inferred from homology"/>
<comment type="subcellular location">
    <subcellularLocation>
        <location evidence="1">Cell membrane</location>
        <topology evidence="1">Peripheral membrane protein</topology>
    </subcellularLocation>
    <subcellularLocation>
        <location evidence="2">Cytoplasm</location>
        <location evidence="2">Cytoskeleton</location>
        <location evidence="2">Cilium axoneme</location>
    </subcellularLocation>
</comment>
<dbReference type="GO" id="GO:0051959">
    <property type="term" value="F:dynein light intermediate chain binding"/>
    <property type="evidence" value="ECO:0007669"/>
    <property type="project" value="InterPro"/>
</dbReference>
<evidence type="ECO:0000256" key="19">
    <source>
        <dbReference type="SAM" id="Coils"/>
    </source>
</evidence>
<dbReference type="Gene3D" id="3.20.180.20">
    <property type="entry name" value="Dynein heavy chain, N-terminal domain 2"/>
    <property type="match status" value="1"/>
</dbReference>
<reference evidence="21 22" key="1">
    <citation type="submission" date="2019-07" db="EMBL/GenBank/DDBJ databases">
        <title>Chromosome genome assembly for large yellow croaker.</title>
        <authorList>
            <person name="Xiao S."/>
        </authorList>
    </citation>
    <scope>NUCLEOTIDE SEQUENCE [LARGE SCALE GENOMIC DNA]</scope>
    <source>
        <strain evidence="21">JMULYC20181020</strain>
        <tissue evidence="21">Muscle</tissue>
    </source>
</reference>
<dbReference type="Pfam" id="PF21264">
    <property type="entry name" value="DYNC2H1_AAA_dom"/>
    <property type="match status" value="1"/>
</dbReference>
<dbReference type="InterPro" id="IPR003593">
    <property type="entry name" value="AAA+_ATPase"/>
</dbReference>
<dbReference type="SUPFAM" id="SSF52540">
    <property type="entry name" value="P-loop containing nucleoside triphosphate hydrolases"/>
    <property type="match status" value="4"/>
</dbReference>
<dbReference type="FunFam" id="1.20.920.30:FF:000006">
    <property type="entry name" value="Cytoplasmic dynein 2 heavy chain 1"/>
    <property type="match status" value="1"/>
</dbReference>
<evidence type="ECO:0000313" key="22">
    <source>
        <dbReference type="Proteomes" id="UP000424527"/>
    </source>
</evidence>
<comment type="similarity">
    <text evidence="3">Belongs to the dynein heavy chain family.</text>
</comment>
<dbReference type="InterPro" id="IPR013594">
    <property type="entry name" value="Dynein_heavy_tail"/>
</dbReference>
<name>A0A6G0IVU2_LARCR</name>
<dbReference type="GO" id="GO:0005524">
    <property type="term" value="F:ATP binding"/>
    <property type="evidence" value="ECO:0007669"/>
    <property type="project" value="UniProtKB-KW"/>
</dbReference>
<dbReference type="FunFam" id="3.20.180.20:FF:000002">
    <property type="entry name" value="Cytoplasmic dynein heavy chain 1"/>
    <property type="match status" value="1"/>
</dbReference>
<evidence type="ECO:0000259" key="20">
    <source>
        <dbReference type="SMART" id="SM00382"/>
    </source>
</evidence>
<keyword evidence="17" id="KW-0966">Cell projection</keyword>
<feature type="domain" description="AAA+ ATPase" evidence="20">
    <location>
        <begin position="1636"/>
        <end position="1782"/>
    </location>
</feature>
<evidence type="ECO:0000256" key="6">
    <source>
        <dbReference type="ARBA" id="ARBA00022490"/>
    </source>
</evidence>
<keyword evidence="5" id="KW-1003">Cell membrane</keyword>
<dbReference type="InterPro" id="IPR054354">
    <property type="entry name" value="DYNC2H1-like_lid"/>
</dbReference>
<protein>
    <recommendedName>
        <fullName evidence="18">Cytoplasmic dynein 2 heavy chain 1</fullName>
    </recommendedName>
</protein>
<dbReference type="PANTHER" id="PTHR46532">
    <property type="entry name" value="MALE FERTILITY FACTOR KL5"/>
    <property type="match status" value="1"/>
</dbReference>
<evidence type="ECO:0000256" key="9">
    <source>
        <dbReference type="ARBA" id="ARBA00022794"/>
    </source>
</evidence>
<dbReference type="Pfam" id="PF08385">
    <property type="entry name" value="DHC_N1"/>
    <property type="match status" value="1"/>
</dbReference>
<dbReference type="FunFam" id="1.20.140.100:FF:000005">
    <property type="entry name" value="cytoplasmic dynein 2 heavy chain 1"/>
    <property type="match status" value="1"/>
</dbReference>
<dbReference type="GO" id="GO:0005874">
    <property type="term" value="C:microtubule"/>
    <property type="evidence" value="ECO:0007669"/>
    <property type="project" value="UniProtKB-KW"/>
</dbReference>
<dbReference type="GO" id="GO:0005858">
    <property type="term" value="C:axonemal dynein complex"/>
    <property type="evidence" value="ECO:0007669"/>
    <property type="project" value="TreeGrafter"/>
</dbReference>
<keyword evidence="6" id="KW-0963">Cytoplasm</keyword>
<evidence type="ECO:0000256" key="7">
    <source>
        <dbReference type="ARBA" id="ARBA00022701"/>
    </source>
</evidence>
<dbReference type="GO" id="GO:0007018">
    <property type="term" value="P:microtubule-based movement"/>
    <property type="evidence" value="ECO:0007669"/>
    <property type="project" value="InterPro"/>
</dbReference>
<evidence type="ECO:0000313" key="21">
    <source>
        <dbReference type="EMBL" id="KAE8295403.1"/>
    </source>
</evidence>
<dbReference type="GO" id="GO:0005886">
    <property type="term" value="C:plasma membrane"/>
    <property type="evidence" value="ECO:0007669"/>
    <property type="project" value="UniProtKB-SubCell"/>
</dbReference>
<dbReference type="InterPro" id="IPR035699">
    <property type="entry name" value="AAA_6"/>
</dbReference>
<keyword evidence="10" id="KW-0067">ATP-binding</keyword>
<dbReference type="Pfam" id="PF22597">
    <property type="entry name" value="DYN_lid"/>
    <property type="match status" value="1"/>
</dbReference>
<evidence type="ECO:0000256" key="5">
    <source>
        <dbReference type="ARBA" id="ARBA00022475"/>
    </source>
</evidence>
<keyword evidence="4" id="KW-0217">Developmental protein</keyword>
<evidence type="ECO:0000256" key="10">
    <source>
        <dbReference type="ARBA" id="ARBA00022840"/>
    </source>
</evidence>
<keyword evidence="7" id="KW-0493">Microtubule</keyword>
<dbReference type="Pfam" id="PF12780">
    <property type="entry name" value="AAA_8"/>
    <property type="match status" value="1"/>
</dbReference>
<evidence type="ECO:0000256" key="15">
    <source>
        <dbReference type="ARBA" id="ARBA00023175"/>
    </source>
</evidence>
<dbReference type="InterPro" id="IPR013602">
    <property type="entry name" value="Dynein_heavy_linker"/>
</dbReference>
<dbReference type="InterPro" id="IPR042222">
    <property type="entry name" value="Dynein_2_N"/>
</dbReference>
<evidence type="ECO:0000256" key="17">
    <source>
        <dbReference type="ARBA" id="ARBA00023273"/>
    </source>
</evidence>
<keyword evidence="9" id="KW-0970">Cilium biogenesis/degradation</keyword>
<dbReference type="Gene3D" id="1.20.140.100">
    <property type="entry name" value="Dynein heavy chain, N-terminal domain 2"/>
    <property type="match status" value="1"/>
</dbReference>
<keyword evidence="12 19" id="KW-0175">Coiled coil</keyword>
<dbReference type="GO" id="GO:0030030">
    <property type="term" value="P:cell projection organization"/>
    <property type="evidence" value="ECO:0007669"/>
    <property type="project" value="UniProtKB-KW"/>
</dbReference>
<dbReference type="Pfam" id="PF12774">
    <property type="entry name" value="AAA_6"/>
    <property type="match status" value="1"/>
</dbReference>
<dbReference type="FunFam" id="1.10.8.710:FF:000006">
    <property type="entry name" value="cytoplasmic dynein 2 heavy chain 1"/>
    <property type="match status" value="1"/>
</dbReference>
<evidence type="ECO:0000256" key="1">
    <source>
        <dbReference type="ARBA" id="ARBA00004202"/>
    </source>
</evidence>
<evidence type="ECO:0000256" key="11">
    <source>
        <dbReference type="ARBA" id="ARBA00023017"/>
    </source>
</evidence>
<accession>A0A6G0IVU2</accession>
<feature type="coiled-coil region" evidence="19">
    <location>
        <begin position="2824"/>
        <end position="2883"/>
    </location>
</feature>
<dbReference type="InterPro" id="IPR027417">
    <property type="entry name" value="P-loop_NTPase"/>
</dbReference>
<keyword evidence="22" id="KW-1185">Reference proteome</keyword>
<evidence type="ECO:0000256" key="3">
    <source>
        <dbReference type="ARBA" id="ARBA00008887"/>
    </source>
</evidence>
<dbReference type="InterPro" id="IPR049400">
    <property type="entry name" value="DYNC2H1_AAA_dom"/>
</dbReference>
<dbReference type="Gene3D" id="1.20.58.1120">
    <property type="match status" value="1"/>
</dbReference>
<dbReference type="Proteomes" id="UP000424527">
    <property type="component" value="Unassembled WGS sequence"/>
</dbReference>
<dbReference type="Pfam" id="PF12775">
    <property type="entry name" value="AAA_7"/>
    <property type="match status" value="1"/>
</dbReference>
<evidence type="ECO:0000256" key="14">
    <source>
        <dbReference type="ARBA" id="ARBA00023136"/>
    </source>
</evidence>
<feature type="domain" description="AAA+ ATPase" evidence="20">
    <location>
        <begin position="1923"/>
        <end position="2078"/>
    </location>
</feature>
<feature type="domain" description="AAA+ ATPase" evidence="20">
    <location>
        <begin position="2211"/>
        <end position="2359"/>
    </location>
</feature>
<dbReference type="PANTHER" id="PTHR46532:SF15">
    <property type="entry name" value="CYTOPLASMIC DYNEIN 2 HEAVY CHAIN 1"/>
    <property type="match status" value="1"/>
</dbReference>